<reference evidence="3" key="1">
    <citation type="journal article" date="2020" name="J. Eukaryot. Microbiol.">
        <title>De novo Sequencing, Assembly and Annotation of the Transcriptome for the Free-Living Testate Amoeba Arcella intermedia.</title>
        <authorList>
            <person name="Ribeiro G.M."/>
            <person name="Porfirio-Sousa A.L."/>
            <person name="Maurer-Alcala X.X."/>
            <person name="Katz L.A."/>
            <person name="Lahr D.J.G."/>
        </authorList>
    </citation>
    <scope>NUCLEOTIDE SEQUENCE</scope>
</reference>
<dbReference type="SUPFAM" id="SSF52540">
    <property type="entry name" value="P-loop containing nucleoside triphosphate hydrolases"/>
    <property type="match status" value="1"/>
</dbReference>
<dbReference type="SMART" id="SM00174">
    <property type="entry name" value="RHO"/>
    <property type="match status" value="1"/>
</dbReference>
<evidence type="ECO:0000256" key="1">
    <source>
        <dbReference type="ARBA" id="ARBA00022741"/>
    </source>
</evidence>
<dbReference type="AlphaFoldDB" id="A0A6B2LID2"/>
<protein>
    <recommendedName>
        <fullName evidence="4">Roc domain-containing protein</fullName>
    </recommendedName>
</protein>
<dbReference type="CDD" id="cd00154">
    <property type="entry name" value="Rab"/>
    <property type="match status" value="1"/>
</dbReference>
<dbReference type="EMBL" id="GIBP01007601">
    <property type="protein sequence ID" value="NDV36570.1"/>
    <property type="molecule type" value="Transcribed_RNA"/>
</dbReference>
<dbReference type="InterPro" id="IPR001806">
    <property type="entry name" value="Small_GTPase"/>
</dbReference>
<dbReference type="SMART" id="SM00175">
    <property type="entry name" value="RAB"/>
    <property type="match status" value="1"/>
</dbReference>
<dbReference type="PRINTS" id="PR00449">
    <property type="entry name" value="RASTRNSFRMNG"/>
</dbReference>
<dbReference type="GO" id="GO:0003924">
    <property type="term" value="F:GTPase activity"/>
    <property type="evidence" value="ECO:0007669"/>
    <property type="project" value="InterPro"/>
</dbReference>
<dbReference type="InterPro" id="IPR027417">
    <property type="entry name" value="P-loop_NTPase"/>
</dbReference>
<organism evidence="3">
    <name type="scientific">Arcella intermedia</name>
    <dbReference type="NCBI Taxonomy" id="1963864"/>
    <lineage>
        <taxon>Eukaryota</taxon>
        <taxon>Amoebozoa</taxon>
        <taxon>Tubulinea</taxon>
        <taxon>Elardia</taxon>
        <taxon>Arcellinida</taxon>
        <taxon>Sphaerothecina</taxon>
        <taxon>Arcellidae</taxon>
        <taxon>Arcella</taxon>
    </lineage>
</organism>
<dbReference type="InterPro" id="IPR003578">
    <property type="entry name" value="Small_GTPase_Rho"/>
</dbReference>
<proteinExistence type="predicted"/>
<sequence length="216" mass="24402">MKEDDLEPEEKVKYVATFVGDSTAGKSALIQAILNKPFPEEHVPSSFETFDLEGKFSDEKLGNFNGPVEIWDSDVTQETKLYATFKASNVIVLCFSLVDYQSYLHLVKWKNLIESQVSPNIPVVLVGTKSDKLDSAQLARTGKSGFYSYSSANAYSKQLGCTNFLLTSAKNNDGIDEAWKEILKWKFFKYVPKPKEKGSLMDRLEKTKDNLLPYQK</sequence>
<evidence type="ECO:0008006" key="4">
    <source>
        <dbReference type="Google" id="ProtNLM"/>
    </source>
</evidence>
<evidence type="ECO:0000256" key="2">
    <source>
        <dbReference type="ARBA" id="ARBA00023134"/>
    </source>
</evidence>
<keyword evidence="1" id="KW-0547">Nucleotide-binding</keyword>
<evidence type="ECO:0000313" key="3">
    <source>
        <dbReference type="EMBL" id="NDV36570.1"/>
    </source>
</evidence>
<name>A0A6B2LID2_9EUKA</name>
<keyword evidence="2" id="KW-0342">GTP-binding</keyword>
<dbReference type="SMART" id="SM00173">
    <property type="entry name" value="RAS"/>
    <property type="match status" value="1"/>
</dbReference>
<dbReference type="PANTHER" id="PTHR24072">
    <property type="entry name" value="RHO FAMILY GTPASE"/>
    <property type="match status" value="1"/>
</dbReference>
<dbReference type="Pfam" id="PF00071">
    <property type="entry name" value="Ras"/>
    <property type="match status" value="1"/>
</dbReference>
<dbReference type="GO" id="GO:0007264">
    <property type="term" value="P:small GTPase-mediated signal transduction"/>
    <property type="evidence" value="ECO:0007669"/>
    <property type="project" value="InterPro"/>
</dbReference>
<dbReference type="PROSITE" id="PS51419">
    <property type="entry name" value="RAB"/>
    <property type="match status" value="1"/>
</dbReference>
<dbReference type="GO" id="GO:0005525">
    <property type="term" value="F:GTP binding"/>
    <property type="evidence" value="ECO:0007669"/>
    <property type="project" value="UniProtKB-KW"/>
</dbReference>
<dbReference type="Gene3D" id="3.40.50.300">
    <property type="entry name" value="P-loop containing nucleotide triphosphate hydrolases"/>
    <property type="match status" value="1"/>
</dbReference>
<accession>A0A6B2LID2</accession>